<gene>
    <name evidence="1" type="ORF">F7R14_17005</name>
</gene>
<evidence type="ECO:0000313" key="2">
    <source>
        <dbReference type="Proteomes" id="UP000434925"/>
    </source>
</evidence>
<protein>
    <submittedName>
        <fullName evidence="1">Uncharacterized protein</fullName>
    </submittedName>
</protein>
<sequence length="195" mass="21116">MYLFYFQQIVLECHLTPLRTETPMKPLYLGSLLLLITGCSPIPQYETPANAPQAQIRSEMDAMTNRRNYLTLSAAPTTACKYGRSVPVTPARELFSVSGGHPSKPEGFRAIEAGKPIHLVLEGGASGNRRCTVDFVSEFMPGARYVIKGGITEGPNVMSGCQINIVDLDSGARLFQAKQSPANGCALDRLSLPTP</sequence>
<reference evidence="1 2" key="1">
    <citation type="submission" date="2019-09" db="EMBL/GenBank/DDBJ databases">
        <title>Draft genome sequences of 48 bacterial type strains from the CCUG.</title>
        <authorList>
            <person name="Tunovic T."/>
            <person name="Pineiro-Iglesias B."/>
            <person name="Unosson C."/>
            <person name="Inganas E."/>
            <person name="Ohlen M."/>
            <person name="Cardew S."/>
            <person name="Jensie-Markopoulos S."/>
            <person name="Salva-Serra F."/>
            <person name="Jaen-Luchoro D."/>
            <person name="Karlsson R."/>
            <person name="Svensson-Stadler L."/>
            <person name="Chun J."/>
            <person name="Moore E."/>
        </authorList>
    </citation>
    <scope>NUCLEOTIDE SEQUENCE [LARGE SCALE GENOMIC DNA]</scope>
    <source>
        <strain evidence="1 2">CCUG 51522</strain>
    </source>
</reference>
<accession>A0A7V7TKZ9</accession>
<organism evidence="1 2">
    <name type="scientific">Pseudomonas lini</name>
    <dbReference type="NCBI Taxonomy" id="163011"/>
    <lineage>
        <taxon>Bacteria</taxon>
        <taxon>Pseudomonadati</taxon>
        <taxon>Pseudomonadota</taxon>
        <taxon>Gammaproteobacteria</taxon>
        <taxon>Pseudomonadales</taxon>
        <taxon>Pseudomonadaceae</taxon>
        <taxon>Pseudomonas</taxon>
    </lineage>
</organism>
<comment type="caution">
    <text evidence="1">The sequence shown here is derived from an EMBL/GenBank/DDBJ whole genome shotgun (WGS) entry which is preliminary data.</text>
</comment>
<name>A0A7V7TKZ9_9PSED</name>
<evidence type="ECO:0000313" key="1">
    <source>
        <dbReference type="EMBL" id="KAB0503458.1"/>
    </source>
</evidence>
<dbReference type="AlphaFoldDB" id="A0A7V7TKZ9"/>
<dbReference type="Proteomes" id="UP000434925">
    <property type="component" value="Unassembled WGS sequence"/>
</dbReference>
<dbReference type="EMBL" id="VZPO01000006">
    <property type="protein sequence ID" value="KAB0503458.1"/>
    <property type="molecule type" value="Genomic_DNA"/>
</dbReference>
<proteinExistence type="predicted"/>